<reference evidence="2 3" key="1">
    <citation type="submission" date="2018-10" db="EMBL/GenBank/DDBJ databases">
        <title>Genome assembly for a Yunnan-Guizhou Plateau 3E fish, Anabarilius grahami (Regan), and its evolutionary and genetic applications.</title>
        <authorList>
            <person name="Jiang W."/>
        </authorList>
    </citation>
    <scope>NUCLEOTIDE SEQUENCE [LARGE SCALE GENOMIC DNA]</scope>
    <source>
        <strain evidence="2">AG-KIZ</strain>
        <tissue evidence="2">Muscle</tissue>
    </source>
</reference>
<accession>A0A3N0XY84</accession>
<evidence type="ECO:0000313" key="3">
    <source>
        <dbReference type="Proteomes" id="UP000281406"/>
    </source>
</evidence>
<dbReference type="OrthoDB" id="10009983at2759"/>
<name>A0A3N0XY84_ANAGA</name>
<evidence type="ECO:0000313" key="2">
    <source>
        <dbReference type="EMBL" id="ROK31111.1"/>
    </source>
</evidence>
<sequence length="329" mass="35633">MVAIFAQISSVNVKLSFGSAPPELLAVNGIIQTPGASDRSSHSPLEDVNCPTKPHCRPPLASVILPLIMRSFCWARSRWRSGVSVIFWSVVMPLFLPSVCVREIFVHQFSGPAGISRPRSDSAPPTPVNRLSMPLPPTTTNTTPPHNRRHRPTAVAKTTSKASTTGQTKTSHQPSSTSPLSSPNQTSSEPRPLPAPTRPKVNSVLNLFGQWLFDAALVHCKLHSGLSRDSSMTASPADDESVFSRSPVAAALLNDSRKVTHVLLKTCRLMSNYMGGGTASRTSCLCAVVQTVEQTEQKLVKYLGLKIQSSIVKPTVCVMRRSSRECDNM</sequence>
<feature type="region of interest" description="Disordered" evidence="1">
    <location>
        <begin position="112"/>
        <end position="198"/>
    </location>
</feature>
<dbReference type="Proteomes" id="UP000281406">
    <property type="component" value="Unassembled WGS sequence"/>
</dbReference>
<dbReference type="AlphaFoldDB" id="A0A3N0XY84"/>
<evidence type="ECO:0000256" key="1">
    <source>
        <dbReference type="SAM" id="MobiDB-lite"/>
    </source>
</evidence>
<comment type="caution">
    <text evidence="2">The sequence shown here is derived from an EMBL/GenBank/DDBJ whole genome shotgun (WGS) entry which is preliminary data.</text>
</comment>
<protein>
    <submittedName>
        <fullName evidence="2">Ral GTPase-activating protein subunit beta</fullName>
    </submittedName>
</protein>
<dbReference type="GO" id="GO:0005096">
    <property type="term" value="F:GTPase activator activity"/>
    <property type="evidence" value="ECO:0007669"/>
    <property type="project" value="InterPro"/>
</dbReference>
<gene>
    <name evidence="2" type="ORF">DPX16_4062</name>
</gene>
<dbReference type="PANTHER" id="PTHR21344:SF1">
    <property type="entry name" value="RAL GTPASE-ACTIVATING PROTEIN SUBUNIT BETA"/>
    <property type="match status" value="1"/>
</dbReference>
<proteinExistence type="predicted"/>
<feature type="compositionally biased region" description="Low complexity" evidence="1">
    <location>
        <begin position="153"/>
        <end position="188"/>
    </location>
</feature>
<dbReference type="PANTHER" id="PTHR21344">
    <property type="entry name" value="RAL GTPASE-ACTIVATING PROTEIN SUBUNIT BETA"/>
    <property type="match status" value="1"/>
</dbReference>
<dbReference type="EMBL" id="RJVU01057277">
    <property type="protein sequence ID" value="ROK31111.1"/>
    <property type="molecule type" value="Genomic_DNA"/>
</dbReference>
<keyword evidence="3" id="KW-1185">Reference proteome</keyword>
<organism evidence="2 3">
    <name type="scientific">Anabarilius grahami</name>
    <name type="common">Kanglang fish</name>
    <name type="synonym">Barilius grahami</name>
    <dbReference type="NCBI Taxonomy" id="495550"/>
    <lineage>
        <taxon>Eukaryota</taxon>
        <taxon>Metazoa</taxon>
        <taxon>Chordata</taxon>
        <taxon>Craniata</taxon>
        <taxon>Vertebrata</taxon>
        <taxon>Euteleostomi</taxon>
        <taxon>Actinopterygii</taxon>
        <taxon>Neopterygii</taxon>
        <taxon>Teleostei</taxon>
        <taxon>Ostariophysi</taxon>
        <taxon>Cypriniformes</taxon>
        <taxon>Xenocyprididae</taxon>
        <taxon>Xenocypridinae</taxon>
        <taxon>Xenocypridinae incertae sedis</taxon>
        <taxon>Anabarilius</taxon>
    </lineage>
</organism>
<dbReference type="InterPro" id="IPR039930">
    <property type="entry name" value="RALGAPB"/>
</dbReference>